<dbReference type="HOGENOM" id="CLU_028584_0_0_3"/>
<keyword evidence="1" id="KW-0472">Membrane</keyword>
<gene>
    <name evidence="2" type="ordered locus">PMT_1255</name>
</gene>
<protein>
    <submittedName>
        <fullName evidence="2">Uncharacterized protein</fullName>
    </submittedName>
</protein>
<evidence type="ECO:0000313" key="3">
    <source>
        <dbReference type="Proteomes" id="UP000001423"/>
    </source>
</evidence>
<keyword evidence="1" id="KW-0812">Transmembrane</keyword>
<dbReference type="OrthoDB" id="501625at2"/>
<dbReference type="RefSeq" id="WP_011130624.1">
    <property type="nucleotide sequence ID" value="NC_005071.1"/>
</dbReference>
<feature type="transmembrane region" description="Helical" evidence="1">
    <location>
        <begin position="24"/>
        <end position="45"/>
    </location>
</feature>
<keyword evidence="1" id="KW-1133">Transmembrane helix</keyword>
<sequence length="508" mass="58518">MVRPRWQGLKPSPSRKFWQRWDQVLALIAAINLSWILFDVTYIPLRNFWLHRNLYLLPSTSLMVPLPWVPNVTPFYDVVKGIKPHRDTQIYIKHFSQLDQTAARQGINSPASQQLRLNQVELTTQLIDENPFVSSGNVGTLEKLKSLLRARAGMDSSKQAAAHLLGNKYLNNLDWQQERLFWTEKILPLIATNYWRSINENGQPVDYAWRLDTPFQLLFLLDILLRAMRLKRRFPGISWREALLRRWIDLPLLLPFWRLLRVVPVTERLSSAGLIQLEPLRAVISRGVVALLALELFEVLTLRIVDAMQEIIRSPHLPQRIRSLCSHQSVDKNEERELTELLRLWLPLILSEVGPSMRPQLLALFSHALQRSMDGVIVPAPLKGLTVIEKAESELSRQLAAGMIDTFLQLSRNAGDQLGRKDMVLEQLGVDTIDRFWEELARTLEQGPVLERSQELMVAFLEEFKRSSFRQLREQGGVNELISELDGLNFSEAKTTSQKQESGNKITL</sequence>
<dbReference type="eggNOG" id="COG3779">
    <property type="taxonomic scope" value="Bacteria"/>
</dbReference>
<dbReference type="EMBL" id="BX548175">
    <property type="protein sequence ID" value="CAE21430.1"/>
    <property type="molecule type" value="Genomic_DNA"/>
</dbReference>
<evidence type="ECO:0000313" key="2">
    <source>
        <dbReference type="EMBL" id="CAE21430.1"/>
    </source>
</evidence>
<reference evidence="2 3" key="1">
    <citation type="journal article" date="2003" name="Nature">
        <title>Genome divergence in two Prochlorococcus ecotypes reflects oceanic niche differentiation.</title>
        <authorList>
            <person name="Rocap G."/>
            <person name="Larimer F.W."/>
            <person name="Lamerdin J.E."/>
            <person name="Malfatti S."/>
            <person name="Chain P."/>
            <person name="Ahlgren N.A."/>
            <person name="Arellano A."/>
            <person name="Coleman M."/>
            <person name="Hauser L."/>
            <person name="Hess W.R."/>
            <person name="Johnson Z.I."/>
            <person name="Land M.L."/>
            <person name="Lindell D."/>
            <person name="Post A.F."/>
            <person name="Regala W."/>
            <person name="Shah M."/>
            <person name="Shaw S.L."/>
            <person name="Steglich C."/>
            <person name="Sullivan M.B."/>
            <person name="Ting C.S."/>
            <person name="Tolonen A."/>
            <person name="Webb E.A."/>
            <person name="Zinser E.R."/>
            <person name="Chisholm S.W."/>
        </authorList>
    </citation>
    <scope>NUCLEOTIDE SEQUENCE [LARGE SCALE GENOMIC DNA]</scope>
    <source>
        <strain evidence="3">MIT 9313</strain>
    </source>
</reference>
<dbReference type="KEGG" id="pmt:PMT_1255"/>
<keyword evidence="3" id="KW-1185">Reference proteome</keyword>
<accession>Q7V6B1</accession>
<name>Q7V6B1_PROMM</name>
<evidence type="ECO:0000256" key="1">
    <source>
        <dbReference type="SAM" id="Phobius"/>
    </source>
</evidence>
<dbReference type="Proteomes" id="UP000001423">
    <property type="component" value="Chromosome"/>
</dbReference>
<proteinExistence type="predicted"/>
<organism evidence="2 3">
    <name type="scientific">Prochlorococcus marinus (strain MIT 9313)</name>
    <dbReference type="NCBI Taxonomy" id="74547"/>
    <lineage>
        <taxon>Bacteria</taxon>
        <taxon>Bacillati</taxon>
        <taxon>Cyanobacteriota</taxon>
        <taxon>Cyanophyceae</taxon>
        <taxon>Synechococcales</taxon>
        <taxon>Prochlorococcaceae</taxon>
        <taxon>Prochlorococcus</taxon>
    </lineage>
</organism>
<dbReference type="AlphaFoldDB" id="Q7V6B1"/>